<keyword evidence="3" id="KW-0732">Signal</keyword>
<sequence length="242" mass="24671">MKTLHTIRSVLVCLPISATLATGLLVAGSTFASAQTLKPPYYGEARANCSANPEIGVGVTAKLHNPNAITDSYMVGAHAGNIYVNYVVTVPGHGVEPVDFAGLVNNNTYDLQAQNAAGDVVARARVRVYCAVTSPTPTPTATPTHTPTATPTGSPTVTPTDTPSGTPTGSPTTSTPSASTPAPSTPVAVPTAVDAGLPGTVSQDSDHDRTMVVAALLVGGGITFGLGLLLLVLRRRLGQHQR</sequence>
<reference evidence="5" key="1">
    <citation type="submission" date="2019-09" db="EMBL/GenBank/DDBJ databases">
        <title>Antimicrobial potential of Antarctic Bacteria.</title>
        <authorList>
            <person name="Benaud N."/>
            <person name="Edwards R.J."/>
            <person name="Ferrari B.C."/>
        </authorList>
    </citation>
    <scope>NUCLEOTIDE SEQUENCE [LARGE SCALE GENOMIC DNA]</scope>
    <source>
        <strain evidence="5">SPB151</strain>
    </source>
</reference>
<feature type="signal peptide" evidence="3">
    <location>
        <begin position="1"/>
        <end position="34"/>
    </location>
</feature>
<keyword evidence="2" id="KW-0812">Transmembrane</keyword>
<feature type="chain" id="PRO_5028912456" description="LPXTG cell wall anchor domain-containing protein" evidence="3">
    <location>
        <begin position="35"/>
        <end position="242"/>
    </location>
</feature>
<keyword evidence="2" id="KW-0472">Membrane</keyword>
<dbReference type="KEGG" id="kqi:F1D05_04720"/>
<evidence type="ECO:0000313" key="5">
    <source>
        <dbReference type="Proteomes" id="UP000515563"/>
    </source>
</evidence>
<keyword evidence="2" id="KW-1133">Transmembrane helix</keyword>
<protein>
    <recommendedName>
        <fullName evidence="6">LPXTG cell wall anchor domain-containing protein</fullName>
    </recommendedName>
</protein>
<proteinExistence type="predicted"/>
<dbReference type="AlphaFoldDB" id="A0A7G6WTN5"/>
<keyword evidence="5" id="KW-1185">Reference proteome</keyword>
<feature type="transmembrane region" description="Helical" evidence="2">
    <location>
        <begin position="211"/>
        <end position="233"/>
    </location>
</feature>
<evidence type="ECO:0000256" key="3">
    <source>
        <dbReference type="SAM" id="SignalP"/>
    </source>
</evidence>
<feature type="region of interest" description="Disordered" evidence="1">
    <location>
        <begin position="133"/>
        <end position="205"/>
    </location>
</feature>
<dbReference type="RefSeq" id="WP_185446179.1">
    <property type="nucleotide sequence ID" value="NZ_CP043661.1"/>
</dbReference>
<organism evidence="4 5">
    <name type="scientific">Kribbella qitaiheensis</name>
    <dbReference type="NCBI Taxonomy" id="1544730"/>
    <lineage>
        <taxon>Bacteria</taxon>
        <taxon>Bacillati</taxon>
        <taxon>Actinomycetota</taxon>
        <taxon>Actinomycetes</taxon>
        <taxon>Propionibacteriales</taxon>
        <taxon>Kribbellaceae</taxon>
        <taxon>Kribbella</taxon>
    </lineage>
</organism>
<feature type="compositionally biased region" description="Low complexity" evidence="1">
    <location>
        <begin position="133"/>
        <end position="196"/>
    </location>
</feature>
<accession>A0A7G6WTN5</accession>
<evidence type="ECO:0000256" key="2">
    <source>
        <dbReference type="SAM" id="Phobius"/>
    </source>
</evidence>
<dbReference type="EMBL" id="CP043661">
    <property type="protein sequence ID" value="QNE17350.1"/>
    <property type="molecule type" value="Genomic_DNA"/>
</dbReference>
<evidence type="ECO:0000313" key="4">
    <source>
        <dbReference type="EMBL" id="QNE17350.1"/>
    </source>
</evidence>
<reference evidence="4 5" key="2">
    <citation type="journal article" date="2020" name="Microbiol. Resour. Announc.">
        <title>Antarctic desert soil bacteria exhibit high novel natural product potential, evaluated through long-read genome sequencing and comparative genomics.</title>
        <authorList>
            <person name="Benaud N."/>
            <person name="Edwards R.J."/>
            <person name="Amos T.G."/>
            <person name="D'Agostino P.M."/>
            <person name="Gutierrez-Chavez C."/>
            <person name="Montgomery K."/>
            <person name="Nicetic I."/>
            <person name="Ferrari B.C."/>
        </authorList>
    </citation>
    <scope>NUCLEOTIDE SEQUENCE [LARGE SCALE GENOMIC DNA]</scope>
    <source>
        <strain evidence="4 5">SPB151</strain>
    </source>
</reference>
<evidence type="ECO:0000256" key="1">
    <source>
        <dbReference type="SAM" id="MobiDB-lite"/>
    </source>
</evidence>
<dbReference type="Proteomes" id="UP000515563">
    <property type="component" value="Chromosome"/>
</dbReference>
<name>A0A7G6WTN5_9ACTN</name>
<evidence type="ECO:0008006" key="6">
    <source>
        <dbReference type="Google" id="ProtNLM"/>
    </source>
</evidence>
<gene>
    <name evidence="4" type="ORF">F1D05_04720</name>
</gene>